<evidence type="ECO:0000256" key="1">
    <source>
        <dbReference type="SAM" id="Phobius"/>
    </source>
</evidence>
<keyword evidence="1" id="KW-1133">Transmembrane helix</keyword>
<accession>A0AAU7DQF3</accession>
<proteinExistence type="predicted"/>
<reference evidence="2" key="1">
    <citation type="submission" date="2024-02" db="EMBL/GenBank/DDBJ databases">
        <title>Tomenella chthoni gen. nov. sp. nov., a member of the family Jonesiaceae isolated from bat guano.</title>
        <authorList>
            <person name="Miller S.L."/>
            <person name="King J."/>
            <person name="Sankaranarayanan K."/>
            <person name="Lawson P.A."/>
        </authorList>
    </citation>
    <scope>NUCLEOTIDE SEQUENCE</scope>
    <source>
        <strain evidence="2">BS-20</strain>
    </source>
</reference>
<gene>
    <name evidence="2" type="ORF">V5R04_09195</name>
</gene>
<sequence length="140" mass="15446">MRSWRIWSTLPFFVIAALAGITALIAKLSGTNMDGITWQGLPAFLLVGAGLYFWGRQLNVTGPTQKLAAQIAQRNTEVEGAAVTAVHLDPEQPVFTQEEQAVLKRMQNRYTMLFLPIQWWGYILPVVGIVVTVGSMISAN</sequence>
<organism evidence="2">
    <name type="scientific">Jonesiaceae bacterium BS-20</name>
    <dbReference type="NCBI Taxonomy" id="3120821"/>
    <lineage>
        <taxon>Bacteria</taxon>
        <taxon>Bacillati</taxon>
        <taxon>Actinomycetota</taxon>
        <taxon>Actinomycetes</taxon>
        <taxon>Micrococcales</taxon>
        <taxon>Jonesiaceae</taxon>
    </lineage>
</organism>
<name>A0AAU7DQF3_9MICO</name>
<keyword evidence="1" id="KW-0812">Transmembrane</keyword>
<feature type="transmembrane region" description="Helical" evidence="1">
    <location>
        <begin position="36"/>
        <end position="55"/>
    </location>
</feature>
<protein>
    <submittedName>
        <fullName evidence="2">Uncharacterized protein</fullName>
    </submittedName>
</protein>
<keyword evidence="1" id="KW-0472">Membrane</keyword>
<evidence type="ECO:0000313" key="2">
    <source>
        <dbReference type="EMBL" id="XBH20422.1"/>
    </source>
</evidence>
<dbReference type="AlphaFoldDB" id="A0AAU7DQF3"/>
<feature type="transmembrane region" description="Helical" evidence="1">
    <location>
        <begin position="113"/>
        <end position="137"/>
    </location>
</feature>
<dbReference type="EMBL" id="CP146203">
    <property type="protein sequence ID" value="XBH20422.1"/>
    <property type="molecule type" value="Genomic_DNA"/>
</dbReference>